<feature type="transmembrane region" description="Helical" evidence="1">
    <location>
        <begin position="106"/>
        <end position="123"/>
    </location>
</feature>
<evidence type="ECO:0000256" key="1">
    <source>
        <dbReference type="SAM" id="Phobius"/>
    </source>
</evidence>
<keyword evidence="1" id="KW-1133">Transmembrane helix</keyword>
<dbReference type="AlphaFoldDB" id="A0A4Y7T9B0"/>
<name>A0A4Y7T9B0_COPMI</name>
<comment type="caution">
    <text evidence="2">The sequence shown here is derived from an EMBL/GenBank/DDBJ whole genome shotgun (WGS) entry which is preliminary data.</text>
</comment>
<keyword evidence="3" id="KW-1185">Reference proteome</keyword>
<organism evidence="2 3">
    <name type="scientific">Coprinellus micaceus</name>
    <name type="common">Glistening ink-cap mushroom</name>
    <name type="synonym">Coprinus micaceus</name>
    <dbReference type="NCBI Taxonomy" id="71717"/>
    <lineage>
        <taxon>Eukaryota</taxon>
        <taxon>Fungi</taxon>
        <taxon>Dikarya</taxon>
        <taxon>Basidiomycota</taxon>
        <taxon>Agaricomycotina</taxon>
        <taxon>Agaricomycetes</taxon>
        <taxon>Agaricomycetidae</taxon>
        <taxon>Agaricales</taxon>
        <taxon>Agaricineae</taxon>
        <taxon>Psathyrellaceae</taxon>
        <taxon>Coprinellus</taxon>
    </lineage>
</organism>
<proteinExistence type="predicted"/>
<dbReference type="EMBL" id="QPFP01000021">
    <property type="protein sequence ID" value="TEB30757.1"/>
    <property type="molecule type" value="Genomic_DNA"/>
</dbReference>
<keyword evidence="1" id="KW-0812">Transmembrane</keyword>
<keyword evidence="1" id="KW-0472">Membrane</keyword>
<accession>A0A4Y7T9B0</accession>
<feature type="transmembrane region" description="Helical" evidence="1">
    <location>
        <begin position="144"/>
        <end position="174"/>
    </location>
</feature>
<evidence type="ECO:0000313" key="2">
    <source>
        <dbReference type="EMBL" id="TEB30757.1"/>
    </source>
</evidence>
<evidence type="ECO:0000313" key="3">
    <source>
        <dbReference type="Proteomes" id="UP000298030"/>
    </source>
</evidence>
<sequence>MTVTTNENDAGNGGSSPKFSMKFTKSLSEWRIYLGVAVFFVAFTLLFGIICLSFLKPKEEPLMFGLDIVSILLSLGTFAALCFMIQRAKDQKYGDHPFDPNYFDVLYTFAIAILFGLSTLCQLKELPKRCYSGPNEDFKSLGPSVCGVITTMGVLSGLGVVTMLITSILVIVAVRRAIAASKLPPPVFPSGVEPAVMRWLDHSDDPFGATGRGVPSRQNSYNNV</sequence>
<feature type="transmembrane region" description="Helical" evidence="1">
    <location>
        <begin position="62"/>
        <end position="86"/>
    </location>
</feature>
<gene>
    <name evidence="2" type="ORF">FA13DRAFT_1853185</name>
</gene>
<dbReference type="STRING" id="71717.A0A4Y7T9B0"/>
<evidence type="ECO:0008006" key="4">
    <source>
        <dbReference type="Google" id="ProtNLM"/>
    </source>
</evidence>
<dbReference type="OrthoDB" id="2916447at2759"/>
<feature type="transmembrane region" description="Helical" evidence="1">
    <location>
        <begin position="32"/>
        <end position="55"/>
    </location>
</feature>
<reference evidence="2 3" key="1">
    <citation type="journal article" date="2019" name="Nat. Ecol. Evol.">
        <title>Megaphylogeny resolves global patterns of mushroom evolution.</title>
        <authorList>
            <person name="Varga T."/>
            <person name="Krizsan K."/>
            <person name="Foldi C."/>
            <person name="Dima B."/>
            <person name="Sanchez-Garcia M."/>
            <person name="Sanchez-Ramirez S."/>
            <person name="Szollosi G.J."/>
            <person name="Szarkandi J.G."/>
            <person name="Papp V."/>
            <person name="Albert L."/>
            <person name="Andreopoulos W."/>
            <person name="Angelini C."/>
            <person name="Antonin V."/>
            <person name="Barry K.W."/>
            <person name="Bougher N.L."/>
            <person name="Buchanan P."/>
            <person name="Buyck B."/>
            <person name="Bense V."/>
            <person name="Catcheside P."/>
            <person name="Chovatia M."/>
            <person name="Cooper J."/>
            <person name="Damon W."/>
            <person name="Desjardin D."/>
            <person name="Finy P."/>
            <person name="Geml J."/>
            <person name="Haridas S."/>
            <person name="Hughes K."/>
            <person name="Justo A."/>
            <person name="Karasinski D."/>
            <person name="Kautmanova I."/>
            <person name="Kiss B."/>
            <person name="Kocsube S."/>
            <person name="Kotiranta H."/>
            <person name="LaButti K.M."/>
            <person name="Lechner B.E."/>
            <person name="Liimatainen K."/>
            <person name="Lipzen A."/>
            <person name="Lukacs Z."/>
            <person name="Mihaltcheva S."/>
            <person name="Morgado L.N."/>
            <person name="Niskanen T."/>
            <person name="Noordeloos M.E."/>
            <person name="Ohm R.A."/>
            <person name="Ortiz-Santana B."/>
            <person name="Ovrebo C."/>
            <person name="Racz N."/>
            <person name="Riley R."/>
            <person name="Savchenko A."/>
            <person name="Shiryaev A."/>
            <person name="Soop K."/>
            <person name="Spirin V."/>
            <person name="Szebenyi C."/>
            <person name="Tomsovsky M."/>
            <person name="Tulloss R.E."/>
            <person name="Uehling J."/>
            <person name="Grigoriev I.V."/>
            <person name="Vagvolgyi C."/>
            <person name="Papp T."/>
            <person name="Martin F.M."/>
            <person name="Miettinen O."/>
            <person name="Hibbett D.S."/>
            <person name="Nagy L.G."/>
        </authorList>
    </citation>
    <scope>NUCLEOTIDE SEQUENCE [LARGE SCALE GENOMIC DNA]</scope>
    <source>
        <strain evidence="2 3">FP101781</strain>
    </source>
</reference>
<protein>
    <recommendedName>
        <fullName evidence="4">MARVEL domain-containing protein</fullName>
    </recommendedName>
</protein>
<dbReference type="Proteomes" id="UP000298030">
    <property type="component" value="Unassembled WGS sequence"/>
</dbReference>